<dbReference type="InterPro" id="IPR041489">
    <property type="entry name" value="PDZ_6"/>
</dbReference>
<dbReference type="GO" id="GO:0008237">
    <property type="term" value="F:metallopeptidase activity"/>
    <property type="evidence" value="ECO:0007669"/>
    <property type="project" value="UniProtKB-KW"/>
</dbReference>
<evidence type="ECO:0000256" key="3">
    <source>
        <dbReference type="ARBA" id="ARBA00007931"/>
    </source>
</evidence>
<dbReference type="PANTHER" id="PTHR42837:SF2">
    <property type="entry name" value="MEMBRANE METALLOPROTEASE ARASP2, CHLOROPLASTIC-RELATED"/>
    <property type="match status" value="1"/>
</dbReference>
<dbReference type="SMART" id="SM00228">
    <property type="entry name" value="PDZ"/>
    <property type="match status" value="2"/>
</dbReference>
<dbReference type="CDD" id="cd06163">
    <property type="entry name" value="S2P-M50_PDZ_RseP-like"/>
    <property type="match status" value="2"/>
</dbReference>
<dbReference type="InterPro" id="IPR004387">
    <property type="entry name" value="Pept_M50_Zn"/>
</dbReference>
<evidence type="ECO:0000256" key="4">
    <source>
        <dbReference type="ARBA" id="ARBA00022670"/>
    </source>
</evidence>
<keyword evidence="10 11" id="KW-0472">Membrane</keyword>
<name>A0ABT8TDP0_9GAMM</name>
<comment type="subcellular location">
    <subcellularLocation>
        <location evidence="2">Membrane</location>
        <topology evidence="2">Multi-pass membrane protein</topology>
    </subcellularLocation>
</comment>
<evidence type="ECO:0000259" key="12">
    <source>
        <dbReference type="PROSITE" id="PS50106"/>
    </source>
</evidence>
<keyword evidence="11" id="KW-0479">Metal-binding</keyword>
<feature type="transmembrane region" description="Helical" evidence="11">
    <location>
        <begin position="426"/>
        <end position="445"/>
    </location>
</feature>
<feature type="transmembrane region" description="Helical" evidence="11">
    <location>
        <begin position="97"/>
        <end position="119"/>
    </location>
</feature>
<keyword evidence="4" id="KW-0645">Protease</keyword>
<gene>
    <name evidence="13" type="primary">rseP</name>
    <name evidence="13" type="ORF">QWI16_08660</name>
</gene>
<dbReference type="EMBL" id="JAULRT010000052">
    <property type="protein sequence ID" value="MDO3382246.1"/>
    <property type="molecule type" value="Genomic_DNA"/>
</dbReference>
<dbReference type="EC" id="3.4.24.-" evidence="11"/>
<comment type="similarity">
    <text evidence="3 11">Belongs to the peptidase M50B family.</text>
</comment>
<dbReference type="PANTHER" id="PTHR42837">
    <property type="entry name" value="REGULATOR OF SIGMA-E PROTEASE RSEP"/>
    <property type="match status" value="1"/>
</dbReference>
<keyword evidence="5 11" id="KW-0812">Transmembrane</keyword>
<dbReference type="RefSeq" id="WP_302712407.1">
    <property type="nucleotide sequence ID" value="NZ_JAULRT010000052.1"/>
</dbReference>
<accession>A0ABT8TDP0</accession>
<evidence type="ECO:0000256" key="7">
    <source>
        <dbReference type="ARBA" id="ARBA00022833"/>
    </source>
</evidence>
<dbReference type="InterPro" id="IPR001478">
    <property type="entry name" value="PDZ"/>
</dbReference>
<feature type="transmembrane region" description="Helical" evidence="11">
    <location>
        <begin position="6"/>
        <end position="28"/>
    </location>
</feature>
<evidence type="ECO:0000313" key="14">
    <source>
        <dbReference type="Proteomes" id="UP001168380"/>
    </source>
</evidence>
<evidence type="ECO:0000256" key="8">
    <source>
        <dbReference type="ARBA" id="ARBA00022989"/>
    </source>
</evidence>
<keyword evidence="14" id="KW-1185">Reference proteome</keyword>
<dbReference type="Pfam" id="PF17820">
    <property type="entry name" value="PDZ_6"/>
    <property type="match status" value="1"/>
</dbReference>
<proteinExistence type="inferred from homology"/>
<feature type="domain" description="PDZ" evidence="12">
    <location>
        <begin position="195"/>
        <end position="257"/>
    </location>
</feature>
<comment type="cofactor">
    <cofactor evidence="1 11">
        <name>Zn(2+)</name>
        <dbReference type="ChEBI" id="CHEBI:29105"/>
    </cofactor>
</comment>
<keyword evidence="7 11" id="KW-0862">Zinc</keyword>
<evidence type="ECO:0000256" key="10">
    <source>
        <dbReference type="ARBA" id="ARBA00023136"/>
    </source>
</evidence>
<dbReference type="CDD" id="cd23081">
    <property type="entry name" value="cpPDZ_EcRseP-like"/>
    <property type="match status" value="1"/>
</dbReference>
<evidence type="ECO:0000256" key="5">
    <source>
        <dbReference type="ARBA" id="ARBA00022692"/>
    </source>
</evidence>
<dbReference type="PROSITE" id="PS50106">
    <property type="entry name" value="PDZ"/>
    <property type="match status" value="1"/>
</dbReference>
<protein>
    <recommendedName>
        <fullName evidence="11">Zinc metalloprotease</fullName>
        <ecNumber evidence="11">3.4.24.-</ecNumber>
    </recommendedName>
</protein>
<evidence type="ECO:0000256" key="1">
    <source>
        <dbReference type="ARBA" id="ARBA00001947"/>
    </source>
</evidence>
<evidence type="ECO:0000256" key="11">
    <source>
        <dbReference type="RuleBase" id="RU362031"/>
    </source>
</evidence>
<keyword evidence="8 11" id="KW-1133">Transmembrane helix</keyword>
<dbReference type="NCBIfam" id="TIGR00054">
    <property type="entry name" value="RIP metalloprotease RseP"/>
    <property type="match status" value="1"/>
</dbReference>
<evidence type="ECO:0000256" key="9">
    <source>
        <dbReference type="ARBA" id="ARBA00023049"/>
    </source>
</evidence>
<dbReference type="SUPFAM" id="SSF50156">
    <property type="entry name" value="PDZ domain-like"/>
    <property type="match status" value="2"/>
</dbReference>
<evidence type="ECO:0000256" key="2">
    <source>
        <dbReference type="ARBA" id="ARBA00004141"/>
    </source>
</evidence>
<reference evidence="13" key="1">
    <citation type="submission" date="2023-07" db="EMBL/GenBank/DDBJ databases">
        <title>Gilvimarinus algae sp. nov., isolated from the surface of Kelp.</title>
        <authorList>
            <person name="Sun Y.Y."/>
            <person name="Gong Y."/>
            <person name="Du Z.J."/>
        </authorList>
    </citation>
    <scope>NUCLEOTIDE SEQUENCE</scope>
    <source>
        <strain evidence="13">SDUM040014</strain>
    </source>
</reference>
<keyword evidence="6 11" id="KW-0378">Hydrolase</keyword>
<dbReference type="Proteomes" id="UP001168380">
    <property type="component" value="Unassembled WGS sequence"/>
</dbReference>
<dbReference type="Pfam" id="PF02163">
    <property type="entry name" value="Peptidase_M50"/>
    <property type="match status" value="1"/>
</dbReference>
<comment type="caution">
    <text evidence="13">The sequence shown here is derived from an EMBL/GenBank/DDBJ whole genome shotgun (WGS) entry which is preliminary data.</text>
</comment>
<keyword evidence="9 11" id="KW-0482">Metalloprotease</keyword>
<evidence type="ECO:0000313" key="13">
    <source>
        <dbReference type="EMBL" id="MDO3382246.1"/>
    </source>
</evidence>
<dbReference type="InterPro" id="IPR036034">
    <property type="entry name" value="PDZ_sf"/>
</dbReference>
<dbReference type="InterPro" id="IPR008915">
    <property type="entry name" value="Peptidase_M50"/>
</dbReference>
<evidence type="ECO:0000256" key="6">
    <source>
        <dbReference type="ARBA" id="ARBA00022801"/>
    </source>
</evidence>
<feature type="transmembrane region" description="Helical" evidence="11">
    <location>
        <begin position="380"/>
        <end position="402"/>
    </location>
</feature>
<organism evidence="13 14">
    <name type="scientific">Gilvimarinus algae</name>
    <dbReference type="NCBI Taxonomy" id="3058037"/>
    <lineage>
        <taxon>Bacteria</taxon>
        <taxon>Pseudomonadati</taxon>
        <taxon>Pseudomonadota</taxon>
        <taxon>Gammaproteobacteria</taxon>
        <taxon>Cellvibrionales</taxon>
        <taxon>Cellvibrionaceae</taxon>
        <taxon>Gilvimarinus</taxon>
    </lineage>
</organism>
<sequence>MNILQMVFWFFVAILVLVTVHEFGHFYVARRCGVKVLRFSIGFGKVLTSWRDKQGTEFALSAIPLGGYVKMLDEREGTVAEDELDRAFNRKSVGKRIAVVLAGPLANLILAVLIFWLLFAVSGERGLAPIIGKVEPGSVAAAANLEPRQEILAVDGVSTPSWQAVQKQLLRRLGESGPLTFTVSYPNSSLRYQSEVELDGWLRGVGDPDPLQGLGVRPYIPELPPIAGEVVAGSPAERAGLQSGDVIVEADGQPISSAQQWIDYVKPRPGTSINLVVERGGERRELAITPERILGEDEPFGRVGMGFAAYEWPEELIRQWSYSPVSGFVAAVDRTWETSAFVLLSVKKLIFGEISTKNLSGAITIAKVAGSEAENGWRSFLRFLAALSVMLGVFNLLPIPVLDGGHLMYYLAELVKGKPVSEKVQVVGYQLGLMMVVGLTVLALYNDIMRL</sequence>
<dbReference type="Gene3D" id="2.30.42.10">
    <property type="match status" value="2"/>
</dbReference>